<protein>
    <submittedName>
        <fullName evidence="1">Uncharacterized protein</fullName>
    </submittedName>
</protein>
<name>A0A150KWL0_9BACL</name>
<organism evidence="1 2">
    <name type="scientific">Saccharococcus caldoxylosilyticus</name>
    <dbReference type="NCBI Taxonomy" id="81408"/>
    <lineage>
        <taxon>Bacteria</taxon>
        <taxon>Bacillati</taxon>
        <taxon>Bacillota</taxon>
        <taxon>Bacilli</taxon>
        <taxon>Bacillales</taxon>
        <taxon>Anoxybacillaceae</taxon>
        <taxon>Saccharococcus</taxon>
    </lineage>
</organism>
<accession>A0A150KWL0</accession>
<evidence type="ECO:0000313" key="2">
    <source>
        <dbReference type="Proteomes" id="UP000075455"/>
    </source>
</evidence>
<proteinExistence type="predicted"/>
<reference evidence="1 2" key="1">
    <citation type="submission" date="2016-01" db="EMBL/GenBank/DDBJ databases">
        <title>Draft Genome Sequences of Seven Thermophilic Sporeformers Isolated from Foods.</title>
        <authorList>
            <person name="Berendsen E.M."/>
            <person name="Wells-Bennik M.H."/>
            <person name="Krawcyk A.O."/>
            <person name="De Jong A."/>
            <person name="Holsappel S."/>
            <person name="Eijlander R.T."/>
            <person name="Kuipers O.P."/>
        </authorList>
    </citation>
    <scope>NUCLEOTIDE SEQUENCE [LARGE SCALE GENOMIC DNA]</scope>
    <source>
        <strain evidence="1 2">B4119</strain>
    </source>
</reference>
<evidence type="ECO:0000313" key="1">
    <source>
        <dbReference type="EMBL" id="KYD04501.1"/>
    </source>
</evidence>
<dbReference type="AlphaFoldDB" id="A0A150KWL0"/>
<sequence>MNPLRVASTHLASWRRLAEEEAASIPKSCLLLGFIIPQ</sequence>
<dbReference type="EMBL" id="LQYS01000132">
    <property type="protein sequence ID" value="KYD04501.1"/>
    <property type="molecule type" value="Genomic_DNA"/>
</dbReference>
<comment type="caution">
    <text evidence="1">The sequence shown here is derived from an EMBL/GenBank/DDBJ whole genome shotgun (WGS) entry which is preliminary data.</text>
</comment>
<dbReference type="Proteomes" id="UP000075455">
    <property type="component" value="Unassembled WGS sequence"/>
</dbReference>
<gene>
    <name evidence="1" type="ORF">B4119_0247</name>
</gene>